<dbReference type="Proteomes" id="UP000623608">
    <property type="component" value="Unassembled WGS sequence"/>
</dbReference>
<keyword evidence="3" id="KW-1185">Reference proteome</keyword>
<dbReference type="PANTHER" id="PTHR35400:SF3">
    <property type="entry name" value="SLL1072 PROTEIN"/>
    <property type="match status" value="1"/>
</dbReference>
<evidence type="ECO:0000313" key="3">
    <source>
        <dbReference type="Proteomes" id="UP000623608"/>
    </source>
</evidence>
<dbReference type="AlphaFoldDB" id="A0A919TV39"/>
<accession>A0A919TV39</accession>
<protein>
    <recommendedName>
        <fullName evidence="1">Putative restriction endonuclease domain-containing protein</fullName>
    </recommendedName>
</protein>
<dbReference type="CDD" id="cd06260">
    <property type="entry name" value="DUF820-like"/>
    <property type="match status" value="1"/>
</dbReference>
<dbReference type="Gene3D" id="3.90.1570.10">
    <property type="entry name" value="tt1808, chain A"/>
    <property type="match status" value="1"/>
</dbReference>
<comment type="caution">
    <text evidence="2">The sequence shown here is derived from an EMBL/GenBank/DDBJ whole genome shotgun (WGS) entry which is preliminary data.</text>
</comment>
<dbReference type="EMBL" id="BOMY01000033">
    <property type="protein sequence ID" value="GIF21995.1"/>
    <property type="molecule type" value="Genomic_DNA"/>
</dbReference>
<dbReference type="InterPro" id="IPR011335">
    <property type="entry name" value="Restrct_endonuc-II-like"/>
</dbReference>
<evidence type="ECO:0000259" key="1">
    <source>
        <dbReference type="Pfam" id="PF05685"/>
    </source>
</evidence>
<organism evidence="2 3">
    <name type="scientific">Paractinoplanes tereljensis</name>
    <dbReference type="NCBI Taxonomy" id="571912"/>
    <lineage>
        <taxon>Bacteria</taxon>
        <taxon>Bacillati</taxon>
        <taxon>Actinomycetota</taxon>
        <taxon>Actinomycetes</taxon>
        <taxon>Micromonosporales</taxon>
        <taxon>Micromonosporaceae</taxon>
        <taxon>Paractinoplanes</taxon>
    </lineage>
</organism>
<name>A0A919TV39_9ACTN</name>
<evidence type="ECO:0000313" key="2">
    <source>
        <dbReference type="EMBL" id="GIF21995.1"/>
    </source>
</evidence>
<dbReference type="Pfam" id="PF05685">
    <property type="entry name" value="Uma2"/>
    <property type="match status" value="1"/>
</dbReference>
<feature type="domain" description="Putative restriction endonuclease" evidence="1">
    <location>
        <begin position="23"/>
        <end position="181"/>
    </location>
</feature>
<dbReference type="InterPro" id="IPR008538">
    <property type="entry name" value="Uma2"/>
</dbReference>
<dbReference type="SUPFAM" id="SSF52980">
    <property type="entry name" value="Restriction endonuclease-like"/>
    <property type="match status" value="1"/>
</dbReference>
<reference evidence="2" key="1">
    <citation type="submission" date="2021-01" db="EMBL/GenBank/DDBJ databases">
        <title>Whole genome shotgun sequence of Actinoplanes tereljensis NBRC 105297.</title>
        <authorList>
            <person name="Komaki H."/>
            <person name="Tamura T."/>
        </authorList>
    </citation>
    <scope>NUCLEOTIDE SEQUENCE</scope>
    <source>
        <strain evidence="2">NBRC 105297</strain>
    </source>
</reference>
<dbReference type="InterPro" id="IPR012296">
    <property type="entry name" value="Nuclease_put_TT1808"/>
</dbReference>
<dbReference type="PANTHER" id="PTHR35400">
    <property type="entry name" value="SLR1083 PROTEIN"/>
    <property type="match status" value="1"/>
</dbReference>
<gene>
    <name evidence="2" type="ORF">Ate02nite_47250</name>
</gene>
<sequence>MTVWNTSLMSEQGLDLSKYWTEAEFLALGETDSRIELINGKLRVSPSPKKPHQGICYYLMTFLEPAARRAGLRAFEASDVRLGTDCIVVPDISVGKLGWDGEITEAGEVALVVEVTSPSNARNDRVRKMHLYAAARIPWYLLVEPNMADYHSVMLQLYRLDGTHYVEHAFANYGQTLVTDGPFPLRISTTDLIRP</sequence>
<proteinExistence type="predicted"/>